<feature type="transmembrane region" description="Helical" evidence="2">
    <location>
        <begin position="6"/>
        <end position="24"/>
    </location>
</feature>
<dbReference type="OrthoDB" id="7865359at2"/>
<keyword evidence="2" id="KW-0812">Transmembrane</keyword>
<keyword evidence="4" id="KW-1185">Reference proteome</keyword>
<dbReference type="Proteomes" id="UP000199239">
    <property type="component" value="Unassembled WGS sequence"/>
</dbReference>
<organism evidence="3 4">
    <name type="scientific">Sulfitobacter marinus</name>
    <dbReference type="NCBI Taxonomy" id="394264"/>
    <lineage>
        <taxon>Bacteria</taxon>
        <taxon>Pseudomonadati</taxon>
        <taxon>Pseudomonadota</taxon>
        <taxon>Alphaproteobacteria</taxon>
        <taxon>Rhodobacterales</taxon>
        <taxon>Roseobacteraceae</taxon>
        <taxon>Sulfitobacter</taxon>
    </lineage>
</organism>
<evidence type="ECO:0000313" key="3">
    <source>
        <dbReference type="EMBL" id="SFT08676.1"/>
    </source>
</evidence>
<gene>
    <name evidence="3" type="ORF">SAMN04488040_3087</name>
</gene>
<dbReference type="EMBL" id="FPAJ01000005">
    <property type="protein sequence ID" value="SFT08676.1"/>
    <property type="molecule type" value="Genomic_DNA"/>
</dbReference>
<dbReference type="AlphaFoldDB" id="A0A1I6V4Z0"/>
<evidence type="ECO:0008006" key="5">
    <source>
        <dbReference type="Google" id="ProtNLM"/>
    </source>
</evidence>
<reference evidence="4" key="1">
    <citation type="submission" date="2016-10" db="EMBL/GenBank/DDBJ databases">
        <authorList>
            <person name="Varghese N."/>
            <person name="Submissions S."/>
        </authorList>
    </citation>
    <scope>NUCLEOTIDE SEQUENCE [LARGE SCALE GENOMIC DNA]</scope>
    <source>
        <strain evidence="4">DSM 23422</strain>
    </source>
</reference>
<keyword evidence="2" id="KW-0472">Membrane</keyword>
<sequence>MLPALIDVIIVVLLIGTLVYAYILDRRVRNLMMTLREMGPMVGAFSSAVEQSTKSVEDLRSLSTTNRRVEPPVKKTRHAMAGRDTSKAPATQEPLKVKKQVRGQTSVPGKSDLVRTFFDVTKERKG</sequence>
<dbReference type="RefSeq" id="WP_093917270.1">
    <property type="nucleotide sequence ID" value="NZ_FPAJ01000005.1"/>
</dbReference>
<evidence type="ECO:0000256" key="2">
    <source>
        <dbReference type="SAM" id="Phobius"/>
    </source>
</evidence>
<feature type="region of interest" description="Disordered" evidence="1">
    <location>
        <begin position="56"/>
        <end position="108"/>
    </location>
</feature>
<protein>
    <recommendedName>
        <fullName evidence="5">Flagellar motor switch protein</fullName>
    </recommendedName>
</protein>
<name>A0A1I6V4Z0_9RHOB</name>
<evidence type="ECO:0000313" key="4">
    <source>
        <dbReference type="Proteomes" id="UP000199239"/>
    </source>
</evidence>
<keyword evidence="2" id="KW-1133">Transmembrane helix</keyword>
<accession>A0A1I6V4Z0</accession>
<dbReference type="STRING" id="394264.SAMN04488040_3087"/>
<evidence type="ECO:0000256" key="1">
    <source>
        <dbReference type="SAM" id="MobiDB-lite"/>
    </source>
</evidence>
<proteinExistence type="predicted"/>